<dbReference type="InterPro" id="IPR021481">
    <property type="entry name" value="DUF3134"/>
</dbReference>
<organism evidence="2 3">
    <name type="scientific">Gracilariopsis chorda</name>
    <dbReference type="NCBI Taxonomy" id="448386"/>
    <lineage>
        <taxon>Eukaryota</taxon>
        <taxon>Rhodophyta</taxon>
        <taxon>Florideophyceae</taxon>
        <taxon>Rhodymeniophycidae</taxon>
        <taxon>Gracilariales</taxon>
        <taxon>Gracilariaceae</taxon>
        <taxon>Gracilariopsis</taxon>
    </lineage>
</organism>
<dbReference type="Pfam" id="PF11332">
    <property type="entry name" value="DUF3134"/>
    <property type="match status" value="1"/>
</dbReference>
<evidence type="ECO:0000313" key="3">
    <source>
        <dbReference type="Proteomes" id="UP000247409"/>
    </source>
</evidence>
<evidence type="ECO:0000313" key="2">
    <source>
        <dbReference type="EMBL" id="PXF45373.1"/>
    </source>
</evidence>
<keyword evidence="3" id="KW-1185">Reference proteome</keyword>
<gene>
    <name evidence="2" type="ORF">BWQ96_04893</name>
</gene>
<dbReference type="EMBL" id="NBIV01000062">
    <property type="protein sequence ID" value="PXF45373.1"/>
    <property type="molecule type" value="Genomic_DNA"/>
</dbReference>
<name>A0A2V3ITC1_9FLOR</name>
<proteinExistence type="predicted"/>
<accession>A0A2V3ITC1</accession>
<dbReference type="OrthoDB" id="4093at2759"/>
<reference evidence="2 3" key="1">
    <citation type="journal article" date="2018" name="Mol. Biol. Evol.">
        <title>Analysis of the draft genome of the red seaweed Gracilariopsis chorda provides insights into genome size evolution in Rhodophyta.</title>
        <authorList>
            <person name="Lee J."/>
            <person name="Yang E.C."/>
            <person name="Graf L."/>
            <person name="Yang J.H."/>
            <person name="Qiu H."/>
            <person name="Zel Zion U."/>
            <person name="Chan C.X."/>
            <person name="Stephens T.G."/>
            <person name="Weber A.P.M."/>
            <person name="Boo G.H."/>
            <person name="Boo S.M."/>
            <person name="Kim K.M."/>
            <person name="Shin Y."/>
            <person name="Jung M."/>
            <person name="Lee S.J."/>
            <person name="Yim H.S."/>
            <person name="Lee J.H."/>
            <person name="Bhattacharya D."/>
            <person name="Yoon H.S."/>
        </authorList>
    </citation>
    <scope>NUCLEOTIDE SEQUENCE [LARGE SCALE GENOMIC DNA]</scope>
    <source>
        <strain evidence="2 3">SKKU-2015</strain>
        <tissue evidence="2">Whole body</tissue>
    </source>
</reference>
<evidence type="ECO:0000256" key="1">
    <source>
        <dbReference type="SAM" id="MobiDB-lite"/>
    </source>
</evidence>
<dbReference type="AlphaFoldDB" id="A0A2V3ITC1"/>
<protein>
    <submittedName>
        <fullName evidence="2">Uncharacterized protein</fullName>
    </submittedName>
</protein>
<sequence length="205" mass="23649">MTHTCTEKVTAFVFTAARSPVRMLSKAPHLSPTRRNLFCFNNRPRRHRLRMQIPPFGQEEPPLTKEERGPPDYKWDPNFPGTMKPGQVEDNFPLRKVLESDVYERMEYQELDADERDPHIFEPDEDLLEWLARHGRLIPRGASDDEFEMEAERQISGITEEDLDFADDDSQMIAYYSRQGEGTATGSSPDFGGFSESYSDGGFDY</sequence>
<dbReference type="Proteomes" id="UP000247409">
    <property type="component" value="Unassembled WGS sequence"/>
</dbReference>
<feature type="region of interest" description="Disordered" evidence="1">
    <location>
        <begin position="179"/>
        <end position="205"/>
    </location>
</feature>
<comment type="caution">
    <text evidence="2">The sequence shown here is derived from an EMBL/GenBank/DDBJ whole genome shotgun (WGS) entry which is preliminary data.</text>
</comment>